<dbReference type="AlphaFoldDB" id="A0A4C1ZZL1"/>
<reference evidence="1 2" key="1">
    <citation type="journal article" date="2019" name="Commun. Biol.">
        <title>The bagworm genome reveals a unique fibroin gene that provides high tensile strength.</title>
        <authorList>
            <person name="Kono N."/>
            <person name="Nakamura H."/>
            <person name="Ohtoshi R."/>
            <person name="Tomita M."/>
            <person name="Numata K."/>
            <person name="Arakawa K."/>
        </authorList>
    </citation>
    <scope>NUCLEOTIDE SEQUENCE [LARGE SCALE GENOMIC DNA]</scope>
</reference>
<gene>
    <name evidence="1" type="ORF">EVAR_85326_1</name>
</gene>
<accession>A0A4C1ZZL1</accession>
<organism evidence="1 2">
    <name type="scientific">Eumeta variegata</name>
    <name type="common">Bagworm moth</name>
    <name type="synonym">Eumeta japonica</name>
    <dbReference type="NCBI Taxonomy" id="151549"/>
    <lineage>
        <taxon>Eukaryota</taxon>
        <taxon>Metazoa</taxon>
        <taxon>Ecdysozoa</taxon>
        <taxon>Arthropoda</taxon>
        <taxon>Hexapoda</taxon>
        <taxon>Insecta</taxon>
        <taxon>Pterygota</taxon>
        <taxon>Neoptera</taxon>
        <taxon>Endopterygota</taxon>
        <taxon>Lepidoptera</taxon>
        <taxon>Glossata</taxon>
        <taxon>Ditrysia</taxon>
        <taxon>Tineoidea</taxon>
        <taxon>Psychidae</taxon>
        <taxon>Oiketicinae</taxon>
        <taxon>Eumeta</taxon>
    </lineage>
</organism>
<evidence type="ECO:0000313" key="1">
    <source>
        <dbReference type="EMBL" id="GBP93896.1"/>
    </source>
</evidence>
<protein>
    <submittedName>
        <fullName evidence="1">Uncharacterized protein</fullName>
    </submittedName>
</protein>
<name>A0A4C1ZZL1_EUMVA</name>
<dbReference type="Proteomes" id="UP000299102">
    <property type="component" value="Unassembled WGS sequence"/>
</dbReference>
<comment type="caution">
    <text evidence="1">The sequence shown here is derived from an EMBL/GenBank/DDBJ whole genome shotgun (WGS) entry which is preliminary data.</text>
</comment>
<keyword evidence="2" id="KW-1185">Reference proteome</keyword>
<proteinExistence type="predicted"/>
<evidence type="ECO:0000313" key="2">
    <source>
        <dbReference type="Proteomes" id="UP000299102"/>
    </source>
</evidence>
<sequence length="75" mass="7908">MRYFWLWPRTHVFSAKAMASPDPLSGVALLGAGAGGAGPLVFHAVDSHEQKDKSSTSLAGTEDIILPFIVSGLLI</sequence>
<dbReference type="EMBL" id="BGZK01002433">
    <property type="protein sequence ID" value="GBP93896.1"/>
    <property type="molecule type" value="Genomic_DNA"/>
</dbReference>